<evidence type="ECO:0000256" key="1">
    <source>
        <dbReference type="ARBA" id="ARBA00004496"/>
    </source>
</evidence>
<dbReference type="InterPro" id="IPR002558">
    <property type="entry name" value="ILWEQ_dom"/>
</dbReference>
<dbReference type="OrthoDB" id="10262320at2759"/>
<dbReference type="SUPFAM" id="SSF109885">
    <property type="entry name" value="I/LWEQ domain"/>
    <property type="match status" value="1"/>
</dbReference>
<dbReference type="AlphaFoldDB" id="A0A2C9KA86"/>
<dbReference type="PANTHER" id="PTHR19981">
    <property type="entry name" value="TALIN"/>
    <property type="match status" value="1"/>
</dbReference>
<dbReference type="Proteomes" id="UP000076420">
    <property type="component" value="Unassembled WGS sequence"/>
</dbReference>
<dbReference type="Gene3D" id="1.20.1420.10">
    <property type="entry name" value="Talin, central domain"/>
    <property type="match status" value="2"/>
</dbReference>
<evidence type="ECO:0000256" key="3">
    <source>
        <dbReference type="SAM" id="MobiDB-lite"/>
    </source>
</evidence>
<dbReference type="KEGG" id="bgt:106064344"/>
<dbReference type="GO" id="GO:0005886">
    <property type="term" value="C:plasma membrane"/>
    <property type="evidence" value="ECO:0007669"/>
    <property type="project" value="TreeGrafter"/>
</dbReference>
<dbReference type="SMART" id="SM00307">
    <property type="entry name" value="ILWEQ"/>
    <property type="match status" value="1"/>
</dbReference>
<reference evidence="5" key="1">
    <citation type="submission" date="2020-05" db="UniProtKB">
        <authorList>
            <consortium name="EnsemblMetazoa"/>
        </authorList>
    </citation>
    <scope>IDENTIFICATION</scope>
    <source>
        <strain evidence="5">BB02</strain>
    </source>
</reference>
<name>A0A2C9KA86_BIOGL</name>
<dbReference type="VEuPathDB" id="VectorBase:BGLB016910"/>
<dbReference type="GO" id="GO:0005925">
    <property type="term" value="C:focal adhesion"/>
    <property type="evidence" value="ECO:0007669"/>
    <property type="project" value="TreeGrafter"/>
</dbReference>
<keyword evidence="2" id="KW-0963">Cytoplasm</keyword>
<dbReference type="GO" id="GO:0098609">
    <property type="term" value="P:cell-cell adhesion"/>
    <property type="evidence" value="ECO:0007669"/>
    <property type="project" value="TreeGrafter"/>
</dbReference>
<dbReference type="EnsemblMetazoa" id="BGLB016910-RB">
    <property type="protein sequence ID" value="BGLB016910-PB"/>
    <property type="gene ID" value="BGLB016910"/>
</dbReference>
<evidence type="ECO:0000256" key="2">
    <source>
        <dbReference type="ARBA" id="ARBA00022490"/>
    </source>
</evidence>
<organism evidence="5 6">
    <name type="scientific">Biomphalaria glabrata</name>
    <name type="common">Bloodfluke planorb</name>
    <name type="synonym">Freshwater snail</name>
    <dbReference type="NCBI Taxonomy" id="6526"/>
    <lineage>
        <taxon>Eukaryota</taxon>
        <taxon>Metazoa</taxon>
        <taxon>Spiralia</taxon>
        <taxon>Lophotrochozoa</taxon>
        <taxon>Mollusca</taxon>
        <taxon>Gastropoda</taxon>
        <taxon>Heterobranchia</taxon>
        <taxon>Euthyneura</taxon>
        <taxon>Panpulmonata</taxon>
        <taxon>Hygrophila</taxon>
        <taxon>Lymnaeoidea</taxon>
        <taxon>Planorbidae</taxon>
        <taxon>Biomphalaria</taxon>
    </lineage>
</organism>
<dbReference type="SUPFAM" id="SSF47220">
    <property type="entry name" value="alpha-catenin/vinculin-like"/>
    <property type="match status" value="1"/>
</dbReference>
<dbReference type="Pfam" id="PF01608">
    <property type="entry name" value="I_LWEQ"/>
    <property type="match status" value="1"/>
</dbReference>
<dbReference type="Gene3D" id="1.20.1410.10">
    <property type="entry name" value="I/LWEQ domain"/>
    <property type="match status" value="1"/>
</dbReference>
<accession>A0A2C9KA86</accession>
<dbReference type="GO" id="GO:0051015">
    <property type="term" value="F:actin filament binding"/>
    <property type="evidence" value="ECO:0007669"/>
    <property type="project" value="InterPro"/>
</dbReference>
<feature type="compositionally biased region" description="Acidic residues" evidence="3">
    <location>
        <begin position="554"/>
        <end position="563"/>
    </location>
</feature>
<gene>
    <name evidence="5" type="primary">106064344</name>
</gene>
<dbReference type="FunFam" id="1.20.1410.10:FF:000001">
    <property type="entry name" value="Talin 2"/>
    <property type="match status" value="1"/>
</dbReference>
<dbReference type="GO" id="GO:0005178">
    <property type="term" value="F:integrin binding"/>
    <property type="evidence" value="ECO:0007669"/>
    <property type="project" value="TreeGrafter"/>
</dbReference>
<dbReference type="GO" id="GO:0030036">
    <property type="term" value="P:actin cytoskeleton organization"/>
    <property type="evidence" value="ECO:0007669"/>
    <property type="project" value="TreeGrafter"/>
</dbReference>
<protein>
    <recommendedName>
        <fullName evidence="4">I/LWEQ domain-containing protein</fullName>
    </recommendedName>
</protein>
<dbReference type="PROSITE" id="PS50945">
    <property type="entry name" value="I_LWEQ"/>
    <property type="match status" value="1"/>
</dbReference>
<dbReference type="InterPro" id="IPR036723">
    <property type="entry name" value="Alpha-catenin/vinculin-like_sf"/>
</dbReference>
<evidence type="ECO:0000313" key="5">
    <source>
        <dbReference type="EnsemblMetazoa" id="BGLB016910-PB"/>
    </source>
</evidence>
<dbReference type="GO" id="GO:0005737">
    <property type="term" value="C:cytoplasm"/>
    <property type="evidence" value="ECO:0007669"/>
    <property type="project" value="UniProtKB-SubCell"/>
</dbReference>
<evidence type="ECO:0000259" key="4">
    <source>
        <dbReference type="PROSITE" id="PS50945"/>
    </source>
</evidence>
<dbReference type="Pfam" id="PF21865">
    <property type="entry name" value="TLN1-like_RS"/>
    <property type="match status" value="1"/>
</dbReference>
<dbReference type="Pfam" id="PF21896">
    <property type="entry name" value="Talin_IBS2B"/>
    <property type="match status" value="1"/>
</dbReference>
<feature type="region of interest" description="Disordered" evidence="3">
    <location>
        <begin position="543"/>
        <end position="563"/>
    </location>
</feature>
<dbReference type="STRING" id="6526.A0A2C9KA86"/>
<dbReference type="InterPro" id="IPR054082">
    <property type="entry name" value="Talin_IBS2B"/>
</dbReference>
<comment type="subcellular location">
    <subcellularLocation>
        <location evidence="1">Cytoplasm</location>
    </subcellularLocation>
</comment>
<evidence type="ECO:0000313" key="6">
    <source>
        <dbReference type="Proteomes" id="UP000076420"/>
    </source>
</evidence>
<feature type="compositionally biased region" description="Basic and acidic residues" evidence="3">
    <location>
        <begin position="543"/>
        <end position="553"/>
    </location>
</feature>
<feature type="domain" description="I/LWEQ" evidence="4">
    <location>
        <begin position="311"/>
        <end position="552"/>
    </location>
</feature>
<dbReference type="InterPro" id="IPR054060">
    <property type="entry name" value="TLN1-like_RS"/>
</dbReference>
<dbReference type="PANTHER" id="PTHR19981:SF1">
    <property type="entry name" value="RHEA, ISOFORM B"/>
    <property type="match status" value="1"/>
</dbReference>
<proteinExistence type="predicted"/>
<dbReference type="InterPro" id="IPR035964">
    <property type="entry name" value="I/LWEQ_dom_sf"/>
</dbReference>
<dbReference type="VEuPathDB" id="VectorBase:BGLAX_052602"/>
<sequence>MFAAAGTLNDEGSESFADQRENILKTAKALVEDTKTLVAGAASNQEQLAAAAQCAVKTITRLADVVKLGAASLGSEQPEAQVLLINAVKDVASALSDLISATKNASGKSVNDPAMLALKDSAKVMVTNVTSLLKTVKTVEDEAVRGTQALESTIEAIGQEIKTFDSSDDVNKKACAEDLIRFAKPITTATAKAVAAGNSGRQEDVISAANMGRKAIFDLLSVTKGAAATAETSEIKRRAINAGRSAAVSYKELLEVVLVVVNKPSVEGKQNLSLISRKVANSVTELVQSAEAIKAQIDVCSFYDRKAASRSDWVDPDDPTVIAENELLTAASSIEAAAKKLSQLKPRQQAKKADEELDFEEQILEAAKSIAAATAALVKSASAAQRELVAQGKVGSMYTRSAVDEDGQWSQGLISAARMVAAATHSLCEAANAMVQGHASEERLIASAKEVAGSTAQLLMACKVKADPGSMAMQRLQAAGNAVKRATEALVKAAQQAKDHNDDDTSLTVNKRMVGGIAQEIQAQEEILRKEKELIDARKRLMKIRQDRYKDRPPEDDDSPSSF</sequence>